<comment type="caution">
    <text evidence="2">The sequence shown here is derived from an EMBL/GenBank/DDBJ whole genome shotgun (WGS) entry which is preliminary data.</text>
</comment>
<name>A0ABT4QCL5_9BACL</name>
<dbReference type="EMBL" id="JAQAGZ010000013">
    <property type="protein sequence ID" value="MCZ8514628.1"/>
    <property type="molecule type" value="Genomic_DNA"/>
</dbReference>
<reference evidence="2 3" key="1">
    <citation type="submission" date="2022-12" db="EMBL/GenBank/DDBJ databases">
        <title>Draft genome sequence of Paenibacillus sp. dW9.</title>
        <authorList>
            <person name="Choi E.-W."/>
            <person name="Kim D.-U."/>
        </authorList>
    </citation>
    <scope>NUCLEOTIDE SEQUENCE [LARGE SCALE GENOMIC DNA]</scope>
    <source>
        <strain evidence="3">dW9</strain>
    </source>
</reference>
<evidence type="ECO:0000313" key="2">
    <source>
        <dbReference type="EMBL" id="MCZ8514628.1"/>
    </source>
</evidence>
<feature type="compositionally biased region" description="Polar residues" evidence="1">
    <location>
        <begin position="38"/>
        <end position="47"/>
    </location>
</feature>
<organism evidence="2 3">
    <name type="scientific">Paenibacillus gyeongsangnamensis</name>
    <dbReference type="NCBI Taxonomy" id="3388067"/>
    <lineage>
        <taxon>Bacteria</taxon>
        <taxon>Bacillati</taxon>
        <taxon>Bacillota</taxon>
        <taxon>Bacilli</taxon>
        <taxon>Bacillales</taxon>
        <taxon>Paenibacillaceae</taxon>
        <taxon>Paenibacillus</taxon>
    </lineage>
</organism>
<protein>
    <submittedName>
        <fullName evidence="2">Uncharacterized protein</fullName>
    </submittedName>
</protein>
<dbReference type="Proteomes" id="UP001527882">
    <property type="component" value="Unassembled WGS sequence"/>
</dbReference>
<feature type="region of interest" description="Disordered" evidence="1">
    <location>
        <begin position="38"/>
        <end position="58"/>
    </location>
</feature>
<evidence type="ECO:0000256" key="1">
    <source>
        <dbReference type="SAM" id="MobiDB-lite"/>
    </source>
</evidence>
<gene>
    <name evidence="2" type="ORF">O9H85_19810</name>
</gene>
<keyword evidence="3" id="KW-1185">Reference proteome</keyword>
<proteinExistence type="predicted"/>
<dbReference type="RefSeq" id="WP_269883156.1">
    <property type="nucleotide sequence ID" value="NZ_JAQAGZ010000013.1"/>
</dbReference>
<sequence>MYRSPKEQYVTLPEQQLLGSSVAEAAAFVPPAWEDGEWTSSYSSASEQFKRTPRKPSR</sequence>
<evidence type="ECO:0000313" key="3">
    <source>
        <dbReference type="Proteomes" id="UP001527882"/>
    </source>
</evidence>
<accession>A0ABT4QCL5</accession>